<feature type="region of interest" description="Disordered" evidence="14">
    <location>
        <begin position="1"/>
        <end position="34"/>
    </location>
</feature>
<dbReference type="PANTHER" id="PTHR24092:SF218">
    <property type="entry name" value="PHOSPHOLIPID-TRANSPORTING ATPASE"/>
    <property type="match status" value="1"/>
</dbReference>
<dbReference type="InterPro" id="IPR023214">
    <property type="entry name" value="HAD_sf"/>
</dbReference>
<keyword evidence="5" id="KW-0479">Metal-binding</keyword>
<proteinExistence type="predicted"/>
<dbReference type="AlphaFoldDB" id="A0ABD2QHX8"/>
<evidence type="ECO:0000256" key="10">
    <source>
        <dbReference type="ARBA" id="ARBA00022967"/>
    </source>
</evidence>
<keyword evidence="12" id="KW-0472">Membrane</keyword>
<comment type="catalytic activity">
    <reaction evidence="13">
        <text>a beta-D-glucosyl-(1&lt;-&gt;1')-N-acylsphing-4-enine(out) + ATP + H2O = a beta-D-glucosyl-(1&lt;-&gt;1')-N-acylsphing-4-enine(in) + ADP + phosphate + H(+)</text>
        <dbReference type="Rhea" id="RHEA:66036"/>
        <dbReference type="ChEBI" id="CHEBI:15377"/>
        <dbReference type="ChEBI" id="CHEBI:15378"/>
        <dbReference type="ChEBI" id="CHEBI:22801"/>
        <dbReference type="ChEBI" id="CHEBI:30616"/>
        <dbReference type="ChEBI" id="CHEBI:43474"/>
        <dbReference type="ChEBI" id="CHEBI:456216"/>
    </reaction>
    <physiologicalReaction direction="left-to-right" evidence="13">
        <dbReference type="Rhea" id="RHEA:66037"/>
    </physiologicalReaction>
</comment>
<keyword evidence="11" id="KW-1133">Transmembrane helix</keyword>
<evidence type="ECO:0000256" key="3">
    <source>
        <dbReference type="ARBA" id="ARBA00004586"/>
    </source>
</evidence>
<evidence type="ECO:0000256" key="14">
    <source>
        <dbReference type="SAM" id="MobiDB-lite"/>
    </source>
</evidence>
<keyword evidence="16" id="KW-1185">Reference proteome</keyword>
<evidence type="ECO:0000256" key="8">
    <source>
        <dbReference type="ARBA" id="ARBA00022840"/>
    </source>
</evidence>
<dbReference type="InterPro" id="IPR001757">
    <property type="entry name" value="P_typ_ATPase"/>
</dbReference>
<evidence type="ECO:0000313" key="16">
    <source>
        <dbReference type="Proteomes" id="UP001626550"/>
    </source>
</evidence>
<dbReference type="Gene3D" id="3.40.50.1000">
    <property type="entry name" value="HAD superfamily/HAD-like"/>
    <property type="match status" value="1"/>
</dbReference>
<dbReference type="FunFam" id="3.40.1110.10:FF:000009">
    <property type="entry name" value="Phospholipid-transporting ATPase"/>
    <property type="match status" value="1"/>
</dbReference>
<evidence type="ECO:0000256" key="1">
    <source>
        <dbReference type="ARBA" id="ARBA00001946"/>
    </source>
</evidence>
<evidence type="ECO:0000256" key="7">
    <source>
        <dbReference type="ARBA" id="ARBA00022824"/>
    </source>
</evidence>
<dbReference type="SUPFAM" id="SSF81660">
    <property type="entry name" value="Metal cation-transporting ATPase, ATP-binding domain N"/>
    <property type="match status" value="1"/>
</dbReference>
<reference evidence="15 16" key="1">
    <citation type="submission" date="2024-11" db="EMBL/GenBank/DDBJ databases">
        <title>Adaptive evolution of stress response genes in parasites aligns with host niche diversity.</title>
        <authorList>
            <person name="Hahn C."/>
            <person name="Resl P."/>
        </authorList>
    </citation>
    <scope>NUCLEOTIDE SEQUENCE [LARGE SCALE GENOMIC DNA]</scope>
    <source>
        <strain evidence="15">EGGRZ-B1_66</strain>
        <tissue evidence="15">Body</tissue>
    </source>
</reference>
<comment type="subcellular location">
    <subcellularLocation>
        <location evidence="2">Endomembrane system</location>
        <topology evidence="2">Multi-pass membrane protein</topology>
    </subcellularLocation>
    <subcellularLocation>
        <location evidence="3">Endoplasmic reticulum membrane</location>
    </subcellularLocation>
</comment>
<gene>
    <name evidence="15" type="ORF">Ciccas_002202</name>
</gene>
<dbReference type="PANTHER" id="PTHR24092">
    <property type="entry name" value="PROBABLE PHOSPHOLIPID-TRANSPORTING ATPASE"/>
    <property type="match status" value="1"/>
</dbReference>
<keyword evidence="7" id="KW-0256">Endoplasmic reticulum</keyword>
<evidence type="ECO:0000256" key="13">
    <source>
        <dbReference type="ARBA" id="ARBA00050913"/>
    </source>
</evidence>
<protein>
    <recommendedName>
        <fullName evidence="17">Phospholipid-transporting ATPase</fullName>
    </recommendedName>
</protein>
<evidence type="ECO:0000256" key="11">
    <source>
        <dbReference type="ARBA" id="ARBA00022989"/>
    </source>
</evidence>
<dbReference type="Proteomes" id="UP001626550">
    <property type="component" value="Unassembled WGS sequence"/>
</dbReference>
<keyword evidence="4" id="KW-0812">Transmembrane</keyword>
<keyword evidence="6" id="KW-0547">Nucleotide-binding</keyword>
<keyword evidence="10" id="KW-1278">Translocase</keyword>
<dbReference type="NCBIfam" id="TIGR01494">
    <property type="entry name" value="ATPase_P-type"/>
    <property type="match status" value="1"/>
</dbReference>
<evidence type="ECO:0000256" key="2">
    <source>
        <dbReference type="ARBA" id="ARBA00004127"/>
    </source>
</evidence>
<dbReference type="GO" id="GO:0005789">
    <property type="term" value="C:endoplasmic reticulum membrane"/>
    <property type="evidence" value="ECO:0007669"/>
    <property type="project" value="UniProtKB-SubCell"/>
</dbReference>
<evidence type="ECO:0000313" key="15">
    <source>
        <dbReference type="EMBL" id="KAL3319139.1"/>
    </source>
</evidence>
<comment type="caution">
    <text evidence="15">The sequence shown here is derived from an EMBL/GenBank/DDBJ whole genome shotgun (WGS) entry which is preliminary data.</text>
</comment>
<dbReference type="SUPFAM" id="SSF56784">
    <property type="entry name" value="HAD-like"/>
    <property type="match status" value="1"/>
</dbReference>
<keyword evidence="8" id="KW-0067">ATP-binding</keyword>
<dbReference type="InterPro" id="IPR023299">
    <property type="entry name" value="ATPase_P-typ_cyto_dom_N"/>
</dbReference>
<evidence type="ECO:0000256" key="9">
    <source>
        <dbReference type="ARBA" id="ARBA00022842"/>
    </source>
</evidence>
<accession>A0ABD2QHX8</accession>
<evidence type="ECO:0000256" key="12">
    <source>
        <dbReference type="ARBA" id="ARBA00023136"/>
    </source>
</evidence>
<evidence type="ECO:0000256" key="4">
    <source>
        <dbReference type="ARBA" id="ARBA00022692"/>
    </source>
</evidence>
<dbReference type="GO" id="GO:0046872">
    <property type="term" value="F:metal ion binding"/>
    <property type="evidence" value="ECO:0007669"/>
    <property type="project" value="UniProtKB-KW"/>
</dbReference>
<keyword evidence="9" id="KW-0460">Magnesium</keyword>
<dbReference type="Gene3D" id="3.40.1110.10">
    <property type="entry name" value="Calcium-transporting ATPase, cytoplasmic domain N"/>
    <property type="match status" value="1"/>
</dbReference>
<dbReference type="InterPro" id="IPR036412">
    <property type="entry name" value="HAD-like_sf"/>
</dbReference>
<dbReference type="EMBL" id="JBJKFK010000167">
    <property type="protein sequence ID" value="KAL3319139.1"/>
    <property type="molecule type" value="Genomic_DNA"/>
</dbReference>
<evidence type="ECO:0008006" key="17">
    <source>
        <dbReference type="Google" id="ProtNLM"/>
    </source>
</evidence>
<comment type="cofactor">
    <cofactor evidence="1">
        <name>Mg(2+)</name>
        <dbReference type="ChEBI" id="CHEBI:18420"/>
    </cofactor>
</comment>
<evidence type="ECO:0000256" key="5">
    <source>
        <dbReference type="ARBA" id="ARBA00022723"/>
    </source>
</evidence>
<sequence>MILRSEASTDENLLDTDNSVVNGGRPSSASNVPRCPMSDETLLQSYESESPDELCLVKTACTLGCKLLQRGPNFVQIWLPELGLVTLEVLHILPFDSIRKRMSVIIRHPITSEAILYTKGADSAIMPCLCDGAIAVETSNSAHLVQSANNHLDNFSREGLRTLVLAKKVLVEEEYQAWATQYQRAETCFENSEKEVALLTDQMESKLHLLGATGIEDKLQEEVPETIQALREAGMNVWILTGDKQETAVNIAYSAKLITEDQCLLKLNAKDSVSDGIERFLCHIAN</sequence>
<evidence type="ECO:0000256" key="6">
    <source>
        <dbReference type="ARBA" id="ARBA00022741"/>
    </source>
</evidence>
<organism evidence="15 16">
    <name type="scientific">Cichlidogyrus casuarinus</name>
    <dbReference type="NCBI Taxonomy" id="1844966"/>
    <lineage>
        <taxon>Eukaryota</taxon>
        <taxon>Metazoa</taxon>
        <taxon>Spiralia</taxon>
        <taxon>Lophotrochozoa</taxon>
        <taxon>Platyhelminthes</taxon>
        <taxon>Monogenea</taxon>
        <taxon>Monopisthocotylea</taxon>
        <taxon>Dactylogyridea</taxon>
        <taxon>Ancyrocephalidae</taxon>
        <taxon>Cichlidogyrus</taxon>
    </lineage>
</organism>
<dbReference type="GO" id="GO:0005524">
    <property type="term" value="F:ATP binding"/>
    <property type="evidence" value="ECO:0007669"/>
    <property type="project" value="UniProtKB-KW"/>
</dbReference>
<dbReference type="Pfam" id="PF13246">
    <property type="entry name" value="Cation_ATPase"/>
    <property type="match status" value="1"/>
</dbReference>
<feature type="compositionally biased region" description="Polar residues" evidence="14">
    <location>
        <begin position="15"/>
        <end position="31"/>
    </location>
</feature>
<name>A0ABD2QHX8_9PLAT</name>